<feature type="transmembrane region" description="Helical" evidence="11">
    <location>
        <begin position="115"/>
        <end position="138"/>
    </location>
</feature>
<feature type="domain" description="ABC transmembrane type-2" evidence="12">
    <location>
        <begin position="36"/>
        <end position="261"/>
    </location>
</feature>
<evidence type="ECO:0000256" key="1">
    <source>
        <dbReference type="ARBA" id="ARBA00004651"/>
    </source>
</evidence>
<dbReference type="OrthoDB" id="9786910at2"/>
<evidence type="ECO:0000256" key="5">
    <source>
        <dbReference type="ARBA" id="ARBA00022597"/>
    </source>
</evidence>
<keyword evidence="7" id="KW-0972">Capsule biogenesis/degradation</keyword>
<proteinExistence type="inferred from homology"/>
<dbReference type="PANTHER" id="PTHR30413">
    <property type="entry name" value="INNER MEMBRANE TRANSPORT PERMEASE"/>
    <property type="match status" value="1"/>
</dbReference>
<feature type="transmembrane region" description="Helical" evidence="11">
    <location>
        <begin position="239"/>
        <end position="258"/>
    </location>
</feature>
<evidence type="ECO:0000313" key="13">
    <source>
        <dbReference type="EMBL" id="ALH99875.1"/>
    </source>
</evidence>
<dbReference type="PROSITE" id="PS51012">
    <property type="entry name" value="ABC_TM2"/>
    <property type="match status" value="1"/>
</dbReference>
<keyword evidence="4 11" id="KW-1003">Cell membrane</keyword>
<comment type="similarity">
    <text evidence="2 11">Belongs to the ABC-2 integral membrane protein family.</text>
</comment>
<protein>
    <recommendedName>
        <fullName evidence="11">Transport permease protein</fullName>
    </recommendedName>
</protein>
<dbReference type="InterPro" id="IPR013525">
    <property type="entry name" value="ABC2_TM"/>
</dbReference>
<evidence type="ECO:0000256" key="8">
    <source>
        <dbReference type="ARBA" id="ARBA00022989"/>
    </source>
</evidence>
<feature type="transmembrane region" description="Helical" evidence="11">
    <location>
        <begin position="34"/>
        <end position="56"/>
    </location>
</feature>
<evidence type="ECO:0000313" key="14">
    <source>
        <dbReference type="Proteomes" id="UP000066487"/>
    </source>
</evidence>
<dbReference type="RefSeq" id="WP_054593454.1">
    <property type="nucleotide sequence ID" value="NZ_CP012830.1"/>
</dbReference>
<reference evidence="13 14" key="2">
    <citation type="journal article" date="2018" name="Nature">
        <title>Mutant phenotypes for thousands of bacterial genes of unknown function.</title>
        <authorList>
            <person name="Price M.N."/>
            <person name="Wetmore K.M."/>
            <person name="Waters R.J."/>
            <person name="Callaghan M."/>
            <person name="Ray J."/>
            <person name="Liu H."/>
            <person name="Kuehl J.V."/>
            <person name="Melnyk R.A."/>
            <person name="Lamson J.S."/>
            <person name="Suh Y."/>
            <person name="Carlson H.K."/>
            <person name="Esquivel Z."/>
            <person name="Sadeeshkumar H."/>
            <person name="Chakraborty R."/>
            <person name="Zane G.M."/>
            <person name="Rubin B.E."/>
            <person name="Wall J.D."/>
            <person name="Visel A."/>
            <person name="Bristow J."/>
            <person name="Blow M.J."/>
            <person name="Arkin A.P."/>
            <person name="Deutschbauer A.M."/>
        </authorList>
    </citation>
    <scope>NUCLEOTIDE SEQUENCE [LARGE SCALE GENOMIC DNA]</scope>
    <source>
        <strain evidence="13 14">FW300-N2E3</strain>
    </source>
</reference>
<feature type="transmembrane region" description="Helical" evidence="11">
    <location>
        <begin position="76"/>
        <end position="103"/>
    </location>
</feature>
<organism evidence="13 14">
    <name type="scientific">Pseudomonas fluorescens</name>
    <dbReference type="NCBI Taxonomy" id="294"/>
    <lineage>
        <taxon>Bacteria</taxon>
        <taxon>Pseudomonadati</taxon>
        <taxon>Pseudomonadota</taxon>
        <taxon>Gammaproteobacteria</taxon>
        <taxon>Pseudomonadales</taxon>
        <taxon>Pseudomonadaceae</taxon>
        <taxon>Pseudomonas</taxon>
    </lineage>
</organism>
<evidence type="ECO:0000256" key="4">
    <source>
        <dbReference type="ARBA" id="ARBA00022475"/>
    </source>
</evidence>
<dbReference type="Pfam" id="PF01061">
    <property type="entry name" value="ABC2_membrane"/>
    <property type="match status" value="1"/>
</dbReference>
<keyword evidence="3 11" id="KW-0813">Transport</keyword>
<dbReference type="GO" id="GO:0015774">
    <property type="term" value="P:polysaccharide transport"/>
    <property type="evidence" value="ECO:0007669"/>
    <property type="project" value="UniProtKB-KW"/>
</dbReference>
<feature type="transmembrane region" description="Helical" evidence="11">
    <location>
        <begin position="150"/>
        <end position="177"/>
    </location>
</feature>
<dbReference type="Proteomes" id="UP000066487">
    <property type="component" value="Chromosome"/>
</dbReference>
<keyword evidence="6 11" id="KW-0812">Transmembrane</keyword>
<dbReference type="PANTHER" id="PTHR30413:SF10">
    <property type="entry name" value="CAPSULE POLYSACCHARIDE EXPORT INNER-MEMBRANE PROTEIN CTRC"/>
    <property type="match status" value="1"/>
</dbReference>
<evidence type="ECO:0000256" key="11">
    <source>
        <dbReference type="RuleBase" id="RU361157"/>
    </source>
</evidence>
<evidence type="ECO:0000256" key="6">
    <source>
        <dbReference type="ARBA" id="ARBA00022692"/>
    </source>
</evidence>
<evidence type="ECO:0000256" key="2">
    <source>
        <dbReference type="ARBA" id="ARBA00007783"/>
    </source>
</evidence>
<comment type="subcellular location">
    <subcellularLocation>
        <location evidence="11">Cell inner membrane</location>
        <topology evidence="11">Multi-pass membrane protein</topology>
    </subcellularLocation>
    <subcellularLocation>
        <location evidence="1">Cell membrane</location>
        <topology evidence="1">Multi-pass membrane protein</topology>
    </subcellularLocation>
</comment>
<dbReference type="GO" id="GO:0015920">
    <property type="term" value="P:lipopolysaccharide transport"/>
    <property type="evidence" value="ECO:0007669"/>
    <property type="project" value="TreeGrafter"/>
</dbReference>
<dbReference type="GO" id="GO:0140359">
    <property type="term" value="F:ABC-type transporter activity"/>
    <property type="evidence" value="ECO:0007669"/>
    <property type="project" value="InterPro"/>
</dbReference>
<gene>
    <name evidence="13" type="ORF">AO353_02005</name>
</gene>
<sequence>MIRTLAFGARSFIKSRELIWQLVRREVSLRYSGSFLGIVWSFINPLAMLMVYSFVFGTVFKARWGGVATESQDYTILLFVGMLIHGLFAECLGKSATLIVANSNYVKKVIFPLEILPWTIIGAALFHFFTGLIVLIALQLVLTGDLQWTLVYLPLLLIPFILFLVGLSWFVSALGVFFRDIAQLVGMITAVMMFLSPVFYSVESIPERFRPYMMANPLTLVIEQSRRVLIYGLQPDSQALLILSLVGIFTCGAGLWFFNKTRKGFSDVL</sequence>
<dbReference type="EMBL" id="CP012830">
    <property type="protein sequence ID" value="ALH99875.1"/>
    <property type="molecule type" value="Genomic_DNA"/>
</dbReference>
<name>A0A0N7GZB5_PSEFL</name>
<dbReference type="GO" id="GO:0043190">
    <property type="term" value="C:ATP-binding cassette (ABC) transporter complex"/>
    <property type="evidence" value="ECO:0007669"/>
    <property type="project" value="InterPro"/>
</dbReference>
<evidence type="ECO:0000259" key="12">
    <source>
        <dbReference type="PROSITE" id="PS51012"/>
    </source>
</evidence>
<accession>A0A0N7GZB5</accession>
<keyword evidence="10 11" id="KW-0472">Membrane</keyword>
<keyword evidence="5" id="KW-0762">Sugar transport</keyword>
<keyword evidence="8 11" id="KW-1133">Transmembrane helix</keyword>
<dbReference type="PRINTS" id="PR00164">
    <property type="entry name" value="ABC2TRNSPORT"/>
</dbReference>
<evidence type="ECO:0000256" key="7">
    <source>
        <dbReference type="ARBA" id="ARBA00022903"/>
    </source>
</evidence>
<evidence type="ECO:0000256" key="9">
    <source>
        <dbReference type="ARBA" id="ARBA00023047"/>
    </source>
</evidence>
<evidence type="ECO:0000256" key="10">
    <source>
        <dbReference type="ARBA" id="ARBA00023136"/>
    </source>
</evidence>
<keyword evidence="9" id="KW-0625">Polysaccharide transport</keyword>
<dbReference type="InterPro" id="IPR047817">
    <property type="entry name" value="ABC2_TM_bact-type"/>
</dbReference>
<evidence type="ECO:0000256" key="3">
    <source>
        <dbReference type="ARBA" id="ARBA00022448"/>
    </source>
</evidence>
<dbReference type="PIRSF" id="PIRSF006648">
    <property type="entry name" value="DrrB"/>
    <property type="match status" value="1"/>
</dbReference>
<dbReference type="InterPro" id="IPR000412">
    <property type="entry name" value="ABC_2_transport"/>
</dbReference>
<feature type="transmembrane region" description="Helical" evidence="11">
    <location>
        <begin position="184"/>
        <end position="202"/>
    </location>
</feature>
<reference evidence="14" key="1">
    <citation type="submission" date="2015-09" db="EMBL/GenBank/DDBJ databases">
        <title>Whole genome sequence of Pseudomonas fluorescens FW300-N2E3.</title>
        <authorList>
            <person name="Ray J."/>
            <person name="Melnyk R."/>
            <person name="Deutschbauer A."/>
        </authorList>
    </citation>
    <scope>NUCLEOTIDE SEQUENCE [LARGE SCALE GENOMIC DNA]</scope>
    <source>
        <strain evidence="14">FW300-N2E3</strain>
    </source>
</reference>
<dbReference type="AlphaFoldDB" id="A0A0N7GZB5"/>